<evidence type="ECO:0000313" key="5">
    <source>
        <dbReference type="EMBL" id="EAY29271.1"/>
    </source>
</evidence>
<comment type="caution">
    <text evidence="5">The sequence shown here is derived from an EMBL/GenBank/DDBJ whole genome shotgun (WGS) entry which is preliminary data.</text>
</comment>
<accession>A1ZJG8</accession>
<sequence>MRKLSILLLLIIAVFSNVERLGAQNASALLLVKQARQLANKAKYNQAIIYLKKAGVNFNKTKHWKLYIDCQNKIGEYLVRQGQLDEALKVCSSTQIYLKNQSAQALTQQGGVLNVIGEIYLNKGQNDQALESFQKALNIYTRQQFDAGKAHCYNNLGLVYWNTGNRALALEYHQKALTLRKSLYSAQHSEVAASYNNIGLIYSQNKPKEAYQYYEKALDIYKKEKQPIKVANTYNNMAIIKQRERNFLEALDFFDEVLAIRKKVYNDQHPNVAFVYTNIGQVYADQENLPKALEYQQKALDIYKKNFGEKHPELASVYNLMGAIHTKQSNYRTALNTYQKALRANVPDFNSADVLTNPEINQYYNADILINSLLLKAQTFEALHFGKSLRFRDLKMALQTLELCDDLLEKVRRLRTNQSDKIALGKIGSEIYEDGIRISMAMSEVSLRKKHYFQKAFYFAEKSKSAVLLDAITDTDAKQFAGIPPKLLAQEKQLKADISYYEQQLAAGLETAKEKVFREKLFAFNRQYDVFTKQLETNYPDYYNLKFNTLTVSVPQIQLTLDNESAMILYFIGQKTQRLYYFYISKRKFKALDLPLMERFDKHIISMRNRLYFKRRIDKTGLKLYKQLFPQKISRKIKKLILIPDGFMSTLPFEALITSKVTPETSLRNYPYLIKKVGVSYSYSATLFLQSKDPISASATSKDILLMAPVSFKKQSNLPATEREVNQIQALFAKKNGKTRLYLKTEAREEQIKSSELKNYRYVHLATHGVVNEQYPELSRVLLSKGNKDDGALYFGEIFNLELSANLVTLSACETGLGKLSKGEGIIGLSRALLYAGAKSVLVSLWSVADESTSQLMINFYDYLLAGKTKHEALRQAKLRLISEGKDYQGNPIPPFYWAPFVLIGK</sequence>
<feature type="domain" description="CHAT" evidence="4">
    <location>
        <begin position="620"/>
        <end position="906"/>
    </location>
</feature>
<dbReference type="Pfam" id="PF13181">
    <property type="entry name" value="TPR_8"/>
    <property type="match status" value="1"/>
</dbReference>
<keyword evidence="6" id="KW-1185">Reference proteome</keyword>
<evidence type="ECO:0000256" key="2">
    <source>
        <dbReference type="ARBA" id="ARBA00022803"/>
    </source>
</evidence>
<dbReference type="eggNOG" id="COG4995">
    <property type="taxonomic scope" value="Bacteria"/>
</dbReference>
<dbReference type="eggNOG" id="COG0457">
    <property type="taxonomic scope" value="Bacteria"/>
</dbReference>
<organism evidence="5 6">
    <name type="scientific">Microscilla marina ATCC 23134</name>
    <dbReference type="NCBI Taxonomy" id="313606"/>
    <lineage>
        <taxon>Bacteria</taxon>
        <taxon>Pseudomonadati</taxon>
        <taxon>Bacteroidota</taxon>
        <taxon>Cytophagia</taxon>
        <taxon>Cytophagales</taxon>
        <taxon>Microscillaceae</taxon>
        <taxon>Microscilla</taxon>
    </lineage>
</organism>
<gene>
    <name evidence="5" type="ORF">M23134_01325</name>
</gene>
<dbReference type="Gene3D" id="1.25.40.10">
    <property type="entry name" value="Tetratricopeptide repeat domain"/>
    <property type="match status" value="2"/>
</dbReference>
<dbReference type="InterPro" id="IPR024983">
    <property type="entry name" value="CHAT_dom"/>
</dbReference>
<feature type="repeat" description="TPR" evidence="3">
    <location>
        <begin position="150"/>
        <end position="183"/>
    </location>
</feature>
<dbReference type="PANTHER" id="PTHR45641">
    <property type="entry name" value="TETRATRICOPEPTIDE REPEAT PROTEIN (AFU_ORTHOLOGUE AFUA_6G03870)"/>
    <property type="match status" value="1"/>
</dbReference>
<dbReference type="Pfam" id="PF13424">
    <property type="entry name" value="TPR_12"/>
    <property type="match status" value="2"/>
</dbReference>
<name>A1ZJG8_MICM2</name>
<feature type="repeat" description="TPR" evidence="3">
    <location>
        <begin position="315"/>
        <end position="348"/>
    </location>
</feature>
<proteinExistence type="predicted"/>
<dbReference type="InterPro" id="IPR019734">
    <property type="entry name" value="TPR_rpt"/>
</dbReference>
<dbReference type="Pfam" id="PF12770">
    <property type="entry name" value="CHAT"/>
    <property type="match status" value="1"/>
</dbReference>
<dbReference type="SUPFAM" id="SSF48452">
    <property type="entry name" value="TPR-like"/>
    <property type="match status" value="3"/>
</dbReference>
<evidence type="ECO:0000313" key="6">
    <source>
        <dbReference type="Proteomes" id="UP000004095"/>
    </source>
</evidence>
<protein>
    <submittedName>
        <fullName evidence="5">Tetratricopeptide TPR_3</fullName>
    </submittedName>
</protein>
<dbReference type="InterPro" id="IPR011990">
    <property type="entry name" value="TPR-like_helical_dom_sf"/>
</dbReference>
<feature type="repeat" description="TPR" evidence="3">
    <location>
        <begin position="273"/>
        <end position="306"/>
    </location>
</feature>
<feature type="repeat" description="TPR" evidence="3">
    <location>
        <begin position="110"/>
        <end position="143"/>
    </location>
</feature>
<dbReference type="PANTHER" id="PTHR45641:SF1">
    <property type="entry name" value="AAA+ ATPASE DOMAIN-CONTAINING PROTEIN"/>
    <property type="match status" value="1"/>
</dbReference>
<keyword evidence="1" id="KW-0677">Repeat</keyword>
<dbReference type="SMART" id="SM00028">
    <property type="entry name" value="TPR"/>
    <property type="match status" value="7"/>
</dbReference>
<dbReference type="AlphaFoldDB" id="A1ZJG8"/>
<evidence type="ECO:0000256" key="1">
    <source>
        <dbReference type="ARBA" id="ARBA00022737"/>
    </source>
</evidence>
<dbReference type="EMBL" id="AAWS01000011">
    <property type="protein sequence ID" value="EAY29271.1"/>
    <property type="molecule type" value="Genomic_DNA"/>
</dbReference>
<dbReference type="PROSITE" id="PS50005">
    <property type="entry name" value="TPR"/>
    <property type="match status" value="4"/>
</dbReference>
<dbReference type="RefSeq" id="WP_002696216.1">
    <property type="nucleotide sequence ID" value="NZ_AAWS01000011.1"/>
</dbReference>
<evidence type="ECO:0000256" key="3">
    <source>
        <dbReference type="PROSITE-ProRule" id="PRU00339"/>
    </source>
</evidence>
<evidence type="ECO:0000259" key="4">
    <source>
        <dbReference type="Pfam" id="PF12770"/>
    </source>
</evidence>
<dbReference type="OrthoDB" id="9771112at2"/>
<reference evidence="5 6" key="1">
    <citation type="submission" date="2007-01" db="EMBL/GenBank/DDBJ databases">
        <authorList>
            <person name="Haygood M."/>
            <person name="Podell S."/>
            <person name="Anderson C."/>
            <person name="Hopkinson B."/>
            <person name="Roe K."/>
            <person name="Barbeau K."/>
            <person name="Gaasterland T."/>
            <person name="Ferriera S."/>
            <person name="Johnson J."/>
            <person name="Kravitz S."/>
            <person name="Beeson K."/>
            <person name="Sutton G."/>
            <person name="Rogers Y.-H."/>
            <person name="Friedman R."/>
            <person name="Frazier M."/>
            <person name="Venter J.C."/>
        </authorList>
    </citation>
    <scope>NUCLEOTIDE SEQUENCE [LARGE SCALE GENOMIC DNA]</scope>
    <source>
        <strain evidence="5 6">ATCC 23134</strain>
    </source>
</reference>
<keyword evidence="2 3" id="KW-0802">TPR repeat</keyword>
<dbReference type="Proteomes" id="UP000004095">
    <property type="component" value="Unassembled WGS sequence"/>
</dbReference>